<dbReference type="EMBL" id="JBEYBF010000002">
    <property type="protein sequence ID" value="MEU1951392.1"/>
    <property type="molecule type" value="Genomic_DNA"/>
</dbReference>
<sequence>MRLLLPHLAGVAVEEVEEVSGVVCIRPSALAGAVACRCCGCDATRVHSRYERNLVDAPVGGRRLLIRLRPLGGGRHSPIDHDDQGYAELRWILGDHYRNPVS</sequence>
<evidence type="ECO:0000313" key="1">
    <source>
        <dbReference type="EMBL" id="MEU1951392.1"/>
    </source>
</evidence>
<dbReference type="Proteomes" id="UP001550628">
    <property type="component" value="Unassembled WGS sequence"/>
</dbReference>
<comment type="caution">
    <text evidence="1">The sequence shown here is derived from an EMBL/GenBank/DDBJ whole genome shotgun (WGS) entry which is preliminary data.</text>
</comment>
<keyword evidence="2" id="KW-1185">Reference proteome</keyword>
<proteinExistence type="predicted"/>
<dbReference type="RefSeq" id="WP_051715216.1">
    <property type="nucleotide sequence ID" value="NZ_JBEYBD010000003.1"/>
</dbReference>
<evidence type="ECO:0000313" key="2">
    <source>
        <dbReference type="Proteomes" id="UP001550628"/>
    </source>
</evidence>
<reference evidence="1 2" key="1">
    <citation type="submission" date="2024-06" db="EMBL/GenBank/DDBJ databases">
        <title>The Natural Products Discovery Center: Release of the First 8490 Sequenced Strains for Exploring Actinobacteria Biosynthetic Diversity.</title>
        <authorList>
            <person name="Kalkreuter E."/>
            <person name="Kautsar S.A."/>
            <person name="Yang D."/>
            <person name="Bader C.D."/>
            <person name="Teijaro C.N."/>
            <person name="Fluegel L."/>
            <person name="Davis C.M."/>
            <person name="Simpson J.R."/>
            <person name="Lauterbach L."/>
            <person name="Steele A.D."/>
            <person name="Gui C."/>
            <person name="Meng S."/>
            <person name="Li G."/>
            <person name="Viehrig K."/>
            <person name="Ye F."/>
            <person name="Su P."/>
            <person name="Kiefer A.F."/>
            <person name="Nichols A."/>
            <person name="Cepeda A.J."/>
            <person name="Yan W."/>
            <person name="Fan B."/>
            <person name="Jiang Y."/>
            <person name="Adhikari A."/>
            <person name="Zheng C.-J."/>
            <person name="Schuster L."/>
            <person name="Cowan T.M."/>
            <person name="Smanski M.J."/>
            <person name="Chevrette M.G."/>
            <person name="De Carvalho L.P.S."/>
            <person name="Shen B."/>
        </authorList>
    </citation>
    <scope>NUCLEOTIDE SEQUENCE [LARGE SCALE GENOMIC DNA]</scope>
    <source>
        <strain evidence="1 2">NPDC019708</strain>
    </source>
</reference>
<organism evidence="1 2">
    <name type="scientific">Nocardia rhamnosiphila</name>
    <dbReference type="NCBI Taxonomy" id="426716"/>
    <lineage>
        <taxon>Bacteria</taxon>
        <taxon>Bacillati</taxon>
        <taxon>Actinomycetota</taxon>
        <taxon>Actinomycetes</taxon>
        <taxon>Mycobacteriales</taxon>
        <taxon>Nocardiaceae</taxon>
        <taxon>Nocardia</taxon>
    </lineage>
</organism>
<protein>
    <submittedName>
        <fullName evidence="1">Transposase family protein</fullName>
    </submittedName>
</protein>
<gene>
    <name evidence="1" type="ORF">ABZ510_05975</name>
</gene>
<accession>A0ABV2WKH6</accession>
<name>A0ABV2WKH6_9NOCA</name>